<protein>
    <submittedName>
        <fullName evidence="2">Uncharacterized protein</fullName>
    </submittedName>
</protein>
<dbReference type="Ensembl" id="ENSAOWT00000032586.1">
    <property type="protein sequence ID" value="ENSAOWP00000028771.1"/>
    <property type="gene ID" value="ENSAOWG00000019382.1"/>
</dbReference>
<feature type="compositionally biased region" description="Basic and acidic residues" evidence="1">
    <location>
        <begin position="139"/>
        <end position="148"/>
    </location>
</feature>
<evidence type="ECO:0000313" key="2">
    <source>
        <dbReference type="Ensembl" id="ENSAOWP00000028771.1"/>
    </source>
</evidence>
<reference evidence="2" key="1">
    <citation type="submission" date="2025-08" db="UniProtKB">
        <authorList>
            <consortium name="Ensembl"/>
        </authorList>
    </citation>
    <scope>IDENTIFICATION</scope>
</reference>
<organism evidence="2 3">
    <name type="scientific">Apteryx owenii</name>
    <name type="common">Little spotted kiwi</name>
    <dbReference type="NCBI Taxonomy" id="8824"/>
    <lineage>
        <taxon>Eukaryota</taxon>
        <taxon>Metazoa</taxon>
        <taxon>Chordata</taxon>
        <taxon>Craniata</taxon>
        <taxon>Vertebrata</taxon>
        <taxon>Euteleostomi</taxon>
        <taxon>Archelosauria</taxon>
        <taxon>Archosauria</taxon>
        <taxon>Dinosauria</taxon>
        <taxon>Saurischia</taxon>
        <taxon>Theropoda</taxon>
        <taxon>Coelurosauria</taxon>
        <taxon>Aves</taxon>
        <taxon>Palaeognathae</taxon>
        <taxon>Apterygiformes</taxon>
        <taxon>Apterygidae</taxon>
        <taxon>Apteryx</taxon>
    </lineage>
</organism>
<dbReference type="Proteomes" id="UP000694424">
    <property type="component" value="Unplaced"/>
</dbReference>
<reference evidence="2" key="2">
    <citation type="submission" date="2025-09" db="UniProtKB">
        <authorList>
            <consortium name="Ensembl"/>
        </authorList>
    </citation>
    <scope>IDENTIFICATION</scope>
</reference>
<keyword evidence="3" id="KW-1185">Reference proteome</keyword>
<proteinExistence type="predicted"/>
<sequence>LCCRDPCWPRRSWRAVFKRSSVWHRLARRHVEACLQGWSWADASGTRSPVGTKQGCPALLLVFSWLLQQFRNLAALGEQRAVGLSSSAIFLLVPMSQNHLLQQKKGLPQSPAVMRQWRQLSGTSQSTSRTWLPTWTDGEGLRQHEEQQKQCLRVGESPNTDARP</sequence>
<name>A0A8B9QYT4_APTOW</name>
<feature type="compositionally biased region" description="Polar residues" evidence="1">
    <location>
        <begin position="119"/>
        <end position="133"/>
    </location>
</feature>
<accession>A0A8B9QYT4</accession>
<dbReference type="AlphaFoldDB" id="A0A8B9QYT4"/>
<evidence type="ECO:0000313" key="3">
    <source>
        <dbReference type="Proteomes" id="UP000694424"/>
    </source>
</evidence>
<feature type="region of interest" description="Disordered" evidence="1">
    <location>
        <begin position="119"/>
        <end position="164"/>
    </location>
</feature>
<evidence type="ECO:0000256" key="1">
    <source>
        <dbReference type="SAM" id="MobiDB-lite"/>
    </source>
</evidence>